<evidence type="ECO:0000256" key="1">
    <source>
        <dbReference type="SAM" id="SignalP"/>
    </source>
</evidence>
<feature type="domain" description="Right handed beta helix" evidence="2">
    <location>
        <begin position="197"/>
        <end position="352"/>
    </location>
</feature>
<evidence type="ECO:0000313" key="3">
    <source>
        <dbReference type="EMBL" id="PQV48387.1"/>
    </source>
</evidence>
<feature type="signal peptide" evidence="1">
    <location>
        <begin position="1"/>
        <end position="22"/>
    </location>
</feature>
<proteinExistence type="predicted"/>
<dbReference type="InterPro" id="IPR012334">
    <property type="entry name" value="Pectin_lyas_fold"/>
</dbReference>
<keyword evidence="1" id="KW-0732">Signal</keyword>
<dbReference type="Pfam" id="PF13229">
    <property type="entry name" value="Beta_helix"/>
    <property type="match status" value="1"/>
</dbReference>
<dbReference type="Proteomes" id="UP000251545">
    <property type="component" value="Unassembled WGS sequence"/>
</dbReference>
<keyword evidence="3" id="KW-0456">Lyase</keyword>
<dbReference type="GO" id="GO:0016829">
    <property type="term" value="F:lyase activity"/>
    <property type="evidence" value="ECO:0007669"/>
    <property type="project" value="UniProtKB-KW"/>
</dbReference>
<dbReference type="InterPro" id="IPR039448">
    <property type="entry name" value="Beta_helix"/>
</dbReference>
<accession>A0A362X031</accession>
<sequence length="547" mass="59963">MSLYYKTIILFAVFLFCTNMFAKDYFVHPKTGSDTNTGISKKHAFKSLQRASKVNLKPGDRLLLAHGETYTNGLVIVGKKGTAQKPIVITSIVWNSNKSLSPAIINFKGLPNGVLIEDSSFLELSNIQLTANGYSEDSKQNSKMRCGILVRNNNLDAMGHLVIKNITIYNIYYENTGFNRGKDEVRTANGTQKYGWGIRVMNNKTTIIDDVKIMNCSISNVSHTGIKLTGINKNISNIKILDNVVKHTGGPGIQMSGVTSVYVANNTISHSGNADDTRKWGRGSGLWTWGSSHVLIEKNEFLYANGPGDSAGAHIDFNCDNIVLQYNISAYNAGGFCEILGNNYNCAYRYNISINDGYRIKGKNGAFQEGKILWLSGYQGGNKERKGPVNSYIYNNTIYSDSTIVSKIAIDNTSNGILIANNIFYLEGDSKAVLGDQYKPDKVSGDLAKNVFFKNNLFLNTKSWPAGVGIVDEAPIFGNPDFVNKGGIKAEDYIPKNVSLIKNKGILVKLLESDANGLIQSLELKPKKDIIGNVIKNIPSLGAIEPK</sequence>
<dbReference type="InterPro" id="IPR006626">
    <property type="entry name" value="PbH1"/>
</dbReference>
<name>A0A362X031_9FLAO</name>
<comment type="caution">
    <text evidence="3">The sequence shown here is derived from an EMBL/GenBank/DDBJ whole genome shotgun (WGS) entry which is preliminary data.</text>
</comment>
<dbReference type="InterPro" id="IPR011050">
    <property type="entry name" value="Pectin_lyase_fold/virulence"/>
</dbReference>
<evidence type="ECO:0000313" key="4">
    <source>
        <dbReference type="Proteomes" id="UP000251545"/>
    </source>
</evidence>
<gene>
    <name evidence="3" type="ORF">CLV33_105244</name>
</gene>
<dbReference type="Gene3D" id="2.160.20.10">
    <property type="entry name" value="Single-stranded right-handed beta-helix, Pectin lyase-like"/>
    <property type="match status" value="1"/>
</dbReference>
<dbReference type="SUPFAM" id="SSF51126">
    <property type="entry name" value="Pectin lyase-like"/>
    <property type="match status" value="2"/>
</dbReference>
<reference evidence="3 4" key="1">
    <citation type="submission" date="2018-02" db="EMBL/GenBank/DDBJ databases">
        <title>Genomic Encyclopedia of Archaeal and Bacterial Type Strains, Phase II (KMG-II): from individual species to whole genera.</title>
        <authorList>
            <person name="Goeker M."/>
        </authorList>
    </citation>
    <scope>NUCLEOTIDE SEQUENCE [LARGE SCALE GENOMIC DNA]</scope>
    <source>
        <strain evidence="3 4">DSM 21165</strain>
    </source>
</reference>
<dbReference type="SMART" id="SM00710">
    <property type="entry name" value="PbH1"/>
    <property type="match status" value="9"/>
</dbReference>
<evidence type="ECO:0000259" key="2">
    <source>
        <dbReference type="Pfam" id="PF13229"/>
    </source>
</evidence>
<protein>
    <submittedName>
        <fullName evidence="3">Parallel beta helix pectate lyase-like protein</fullName>
    </submittedName>
</protein>
<dbReference type="AlphaFoldDB" id="A0A362X031"/>
<dbReference type="EMBL" id="PVEO01000005">
    <property type="protein sequence ID" value="PQV48387.1"/>
    <property type="molecule type" value="Genomic_DNA"/>
</dbReference>
<feature type="chain" id="PRO_5017001177" evidence="1">
    <location>
        <begin position="23"/>
        <end position="547"/>
    </location>
</feature>
<organism evidence="3 4">
    <name type="scientific">Jejuia pallidilutea</name>
    <dbReference type="NCBI Taxonomy" id="504487"/>
    <lineage>
        <taxon>Bacteria</taxon>
        <taxon>Pseudomonadati</taxon>
        <taxon>Bacteroidota</taxon>
        <taxon>Flavobacteriia</taxon>
        <taxon>Flavobacteriales</taxon>
        <taxon>Flavobacteriaceae</taxon>
        <taxon>Jejuia</taxon>
    </lineage>
</organism>